<evidence type="ECO:0000256" key="2">
    <source>
        <dbReference type="ARBA" id="ARBA00022525"/>
    </source>
</evidence>
<dbReference type="Proteomes" id="UP001064632">
    <property type="component" value="Chromosome"/>
</dbReference>
<evidence type="ECO:0000256" key="1">
    <source>
        <dbReference type="ARBA" id="ARBA00004613"/>
    </source>
</evidence>
<keyword evidence="6" id="KW-1185">Reference proteome</keyword>
<dbReference type="InterPro" id="IPR003284">
    <property type="entry name" value="Sal_SpvB"/>
</dbReference>
<feature type="chain" id="PRO_5046015118" description="VCBS repeat protein" evidence="4">
    <location>
        <begin position="23"/>
        <end position="782"/>
    </location>
</feature>
<dbReference type="PANTHER" id="PTHR13412:SF0">
    <property type="entry name" value="T-CELL IMMUNOMODULATORY PROTEIN"/>
    <property type="match status" value="1"/>
</dbReference>
<accession>A0ABY6BDQ5</accession>
<proteinExistence type="predicted"/>
<feature type="signal peptide" evidence="4">
    <location>
        <begin position="1"/>
        <end position="22"/>
    </location>
</feature>
<dbReference type="EMBL" id="CP104694">
    <property type="protein sequence ID" value="UXI67950.1"/>
    <property type="molecule type" value="Genomic_DNA"/>
</dbReference>
<dbReference type="Gene3D" id="2.130.10.130">
    <property type="entry name" value="Integrin alpha, N-terminal"/>
    <property type="match status" value="1"/>
</dbReference>
<protein>
    <recommendedName>
        <fullName evidence="7">VCBS repeat protein</fullName>
    </recommendedName>
</protein>
<dbReference type="Pfam" id="PF03534">
    <property type="entry name" value="SpvB"/>
    <property type="match status" value="1"/>
</dbReference>
<gene>
    <name evidence="5" type="ORF">N4264_25020</name>
</gene>
<name>A0ABY6BDQ5_9GAMM</name>
<dbReference type="SUPFAM" id="SSF69318">
    <property type="entry name" value="Integrin alpha N-terminal domain"/>
    <property type="match status" value="1"/>
</dbReference>
<evidence type="ECO:0000313" key="6">
    <source>
        <dbReference type="Proteomes" id="UP001064632"/>
    </source>
</evidence>
<evidence type="ECO:0000256" key="3">
    <source>
        <dbReference type="ARBA" id="ARBA00023026"/>
    </source>
</evidence>
<evidence type="ECO:0008006" key="7">
    <source>
        <dbReference type="Google" id="ProtNLM"/>
    </source>
</evidence>
<keyword evidence="3" id="KW-0843">Virulence</keyword>
<sequence>MQPSHWRSLGLALFGFAVPVLASVQVTSFTVDTSGPDVFVPNGGMSPFYEATEDLGTHYATVGSLTGEARTEGGAAAYTFPIVVPPGRLGMQPALSMNYSSRTGEGVAGLGWSLSGLSAISRCGHTPEQDGQTRGVQFDANDKLCLDGQRLVAVAGTYGQTGAEYRTEVDSFARITQFGSIASGASCFTVEDKSGRILHLGGKVSANTCTNTGASVTPSGAPAPLTWMVARTQDRVGNFQSYAYSDVGNGEVLLASVTYTGFDATEGDRSVVFQWQTRSQASGGINPEIGSSYQAKGLSLQTRVIQAITTKVGATAIRTYTPSYKASAYSGRLLLTQWQECAGTVCHPATTFTMTEGNMDFRIRSLAAWNIDTSQLLAAGIERSPYNMRPIGDLDGDGTREVVADVQSGTSTRNYLVQLKDDRVTRTAVELTGKLGEGFTDIDNDGRSEIIDNEGGKVVFRVWNLPRGAIATTNALRTVPSNIAEIYNQSSSFAADYNGDGRVDIGITKAAPTCSGGGKGFFVFTNNTPSGALTTQATFAVPAAPLVCLADSLANGVITRDSVTHVADFDGNGLPDLFLQRETGSAGSLQHAFHGIAMTQGSGSVISATTKSCTQLGLVSSNDEMTDECQWSRGYLTRWLDVNADGLDDLVFARRTKNWVVRFNKGGVLASAIDTGSNIGLELQGNGLTFRYANRTPVMDVDSDGKSDVLVVSHQRKFAVKMCIVADVPASPDGCRGLQIDEAALRVPNKTVQSHASRSMSKRAIRRPDRFQGGAHTGCEGV</sequence>
<dbReference type="RefSeq" id="WP_261694919.1">
    <property type="nucleotide sequence ID" value="NZ_CP104694.1"/>
</dbReference>
<comment type="subcellular location">
    <subcellularLocation>
        <location evidence="1">Secreted</location>
    </subcellularLocation>
</comment>
<dbReference type="PANTHER" id="PTHR13412">
    <property type="entry name" value="T-CELL IMMUNOMODULATORY PROTEIN HOMOLOG"/>
    <property type="match status" value="1"/>
</dbReference>
<dbReference type="InterPro" id="IPR024881">
    <property type="entry name" value="Tip"/>
</dbReference>
<reference evidence="5" key="1">
    <citation type="submission" date="2022-09" db="EMBL/GenBank/DDBJ databases">
        <title>Tahibacter sp. nov., isolated from a fresh water.</title>
        <authorList>
            <person name="Baek J.H."/>
            <person name="Lee J.K."/>
            <person name="Kim J.M."/>
            <person name="Jeon C.O."/>
        </authorList>
    </citation>
    <scope>NUCLEOTIDE SEQUENCE</scope>
    <source>
        <strain evidence="5">W38</strain>
    </source>
</reference>
<evidence type="ECO:0000256" key="4">
    <source>
        <dbReference type="SAM" id="SignalP"/>
    </source>
</evidence>
<organism evidence="5 6">
    <name type="scientific">Tahibacter amnicola</name>
    <dbReference type="NCBI Taxonomy" id="2976241"/>
    <lineage>
        <taxon>Bacteria</taxon>
        <taxon>Pseudomonadati</taxon>
        <taxon>Pseudomonadota</taxon>
        <taxon>Gammaproteobacteria</taxon>
        <taxon>Lysobacterales</taxon>
        <taxon>Rhodanobacteraceae</taxon>
        <taxon>Tahibacter</taxon>
    </lineage>
</organism>
<keyword evidence="2" id="KW-0964">Secreted</keyword>
<evidence type="ECO:0000313" key="5">
    <source>
        <dbReference type="EMBL" id="UXI67950.1"/>
    </source>
</evidence>
<dbReference type="InterPro" id="IPR028994">
    <property type="entry name" value="Integrin_alpha_N"/>
</dbReference>
<keyword evidence="4" id="KW-0732">Signal</keyword>